<dbReference type="GO" id="GO:0005549">
    <property type="term" value="F:odorant binding"/>
    <property type="evidence" value="ECO:0007669"/>
    <property type="project" value="InterPro"/>
</dbReference>
<sequence length="469" mass="53541">MKLTQCFKVSYFWLILGGVWYPRSLDNSRMLYAVNFYRVFATIFINVGMLAIQFIYFFTVVGKDLDKTVDATALFTFVGYLYKAITVIKNRQRINKLLDIIDNETDKDDLLRNMAANINFVSFFYNGWACLTAIMWNLIPFTKATLTLPFYYPDLTPSSPWFVTWYIYQATILIINGVAQTSADHLFGGLMAFAATQLKLLQHKLEAIGTKTDSTMEIDEAINSTARKRVLFAKTRNNPLFENKLKRDQTEKNEATIGNKIYYQKEVDELKFLCKRCDLSNIYSYNAFVARAEEELTANPKICTHLASKAQRQQEDYEETVSCVEYHLKIIWFVDELTDIFGGAAFGQFLLAAPLICLSMFIIMTSSDVTEIVTRILYFGCLSGQLFIYCFCGNLIKTQSDLVATAAYKSHWTSTSVRTQKALHLLIIRGQKTMSVVAGNLFELSLVTFGALLKSSYSFFAVLSKQRDE</sequence>
<keyword evidence="2" id="KW-1003">Cell membrane</keyword>
<evidence type="ECO:0000313" key="11">
    <source>
        <dbReference type="EMBL" id="AZO93095.1"/>
    </source>
</evidence>
<dbReference type="Pfam" id="PF02949">
    <property type="entry name" value="7tm_6"/>
    <property type="match status" value="1"/>
</dbReference>
<evidence type="ECO:0000256" key="1">
    <source>
        <dbReference type="ARBA" id="ARBA00004651"/>
    </source>
</evidence>
<keyword evidence="8 10" id="KW-0675">Receptor</keyword>
<comment type="similarity">
    <text evidence="10">Belongs to the insect chemoreceptor superfamily. Heteromeric odorant receptor channel (TC 1.A.69) family.</text>
</comment>
<evidence type="ECO:0000256" key="3">
    <source>
        <dbReference type="ARBA" id="ARBA00022606"/>
    </source>
</evidence>
<dbReference type="GO" id="GO:0004984">
    <property type="term" value="F:olfactory receptor activity"/>
    <property type="evidence" value="ECO:0007669"/>
    <property type="project" value="InterPro"/>
</dbReference>
<evidence type="ECO:0000256" key="7">
    <source>
        <dbReference type="ARBA" id="ARBA00023136"/>
    </source>
</evidence>
<keyword evidence="7 10" id="KW-0472">Membrane</keyword>
<name>A0A3S9GVQ1_CYDPO</name>
<dbReference type="PANTHER" id="PTHR21137:SF35">
    <property type="entry name" value="ODORANT RECEPTOR 19A-RELATED"/>
    <property type="match status" value="1"/>
</dbReference>
<evidence type="ECO:0000256" key="10">
    <source>
        <dbReference type="RuleBase" id="RU351113"/>
    </source>
</evidence>
<keyword evidence="4 10" id="KW-0812">Transmembrane</keyword>
<feature type="transmembrane region" description="Helical" evidence="10">
    <location>
        <begin position="71"/>
        <end position="88"/>
    </location>
</feature>
<feature type="transmembrane region" description="Helical" evidence="10">
    <location>
        <begin position="340"/>
        <end position="364"/>
    </location>
</feature>
<evidence type="ECO:0000256" key="6">
    <source>
        <dbReference type="ARBA" id="ARBA00022989"/>
    </source>
</evidence>
<feature type="transmembrane region" description="Helical" evidence="10">
    <location>
        <begin position="36"/>
        <end position="59"/>
    </location>
</feature>
<protein>
    <recommendedName>
        <fullName evidence="10">Odorant receptor</fullName>
    </recommendedName>
</protein>
<feature type="transmembrane region" description="Helical" evidence="10">
    <location>
        <begin position="376"/>
        <end position="396"/>
    </location>
</feature>
<evidence type="ECO:0000256" key="5">
    <source>
        <dbReference type="ARBA" id="ARBA00022725"/>
    </source>
</evidence>
<evidence type="ECO:0000256" key="2">
    <source>
        <dbReference type="ARBA" id="ARBA00022475"/>
    </source>
</evidence>
<evidence type="ECO:0000256" key="8">
    <source>
        <dbReference type="ARBA" id="ARBA00023170"/>
    </source>
</evidence>
<comment type="caution">
    <text evidence="10">Lacks conserved residue(s) required for the propagation of feature annotation.</text>
</comment>
<keyword evidence="6 10" id="KW-1133">Transmembrane helix</keyword>
<accession>A0A3S9GVQ1</accession>
<evidence type="ECO:0000256" key="9">
    <source>
        <dbReference type="ARBA" id="ARBA00023224"/>
    </source>
</evidence>
<comment type="subcellular location">
    <subcellularLocation>
        <location evidence="1 10">Cell membrane</location>
        <topology evidence="1 10">Multi-pass membrane protein</topology>
    </subcellularLocation>
</comment>
<feature type="transmembrane region" description="Helical" evidence="10">
    <location>
        <begin position="120"/>
        <end position="139"/>
    </location>
</feature>
<reference evidence="11" key="1">
    <citation type="journal article" date="2018" name="J. Econ. Entomol.">
        <title>Alternative Splicing of the CpomOR53 Gene Produces Three Transcripts Expressed in Codling Moth (Lepidoptera: Tortricidae) Antennae.</title>
        <authorList>
            <person name="Garczynski S.F."/>
            <person name="Cattaneo A.M."/>
            <person name="Walker W.B.III."/>
        </authorList>
    </citation>
    <scope>NUCLEOTIDE SEQUENCE</scope>
</reference>
<dbReference type="PANTHER" id="PTHR21137">
    <property type="entry name" value="ODORANT RECEPTOR"/>
    <property type="match status" value="1"/>
</dbReference>
<dbReference type="InterPro" id="IPR004117">
    <property type="entry name" value="7tm6_olfct_rcpt"/>
</dbReference>
<dbReference type="EMBL" id="MH819194">
    <property type="protein sequence ID" value="AZO93095.1"/>
    <property type="molecule type" value="mRNA"/>
</dbReference>
<feature type="transmembrane region" description="Helical" evidence="10">
    <location>
        <begin position="159"/>
        <end position="179"/>
    </location>
</feature>
<dbReference type="GO" id="GO:0007165">
    <property type="term" value="P:signal transduction"/>
    <property type="evidence" value="ECO:0007669"/>
    <property type="project" value="UniProtKB-KW"/>
</dbReference>
<organism evidence="11">
    <name type="scientific">Cydia pomonella</name>
    <name type="common">Codling moth</name>
    <dbReference type="NCBI Taxonomy" id="82600"/>
    <lineage>
        <taxon>Eukaryota</taxon>
        <taxon>Metazoa</taxon>
        <taxon>Ecdysozoa</taxon>
        <taxon>Arthropoda</taxon>
        <taxon>Hexapoda</taxon>
        <taxon>Insecta</taxon>
        <taxon>Pterygota</taxon>
        <taxon>Neoptera</taxon>
        <taxon>Endopterygota</taxon>
        <taxon>Lepidoptera</taxon>
        <taxon>Glossata</taxon>
        <taxon>Ditrysia</taxon>
        <taxon>Tortricoidea</taxon>
        <taxon>Tortricidae</taxon>
        <taxon>Olethreutinae</taxon>
        <taxon>Grapholitini</taxon>
        <taxon>Cydia</taxon>
    </lineage>
</organism>
<keyword evidence="3 10" id="KW-0716">Sensory transduction</keyword>
<dbReference type="AlphaFoldDB" id="A0A3S9GVQ1"/>
<keyword evidence="5 10" id="KW-0552">Olfaction</keyword>
<dbReference type="GO" id="GO:0005886">
    <property type="term" value="C:plasma membrane"/>
    <property type="evidence" value="ECO:0007669"/>
    <property type="project" value="UniProtKB-SubCell"/>
</dbReference>
<evidence type="ECO:0000256" key="4">
    <source>
        <dbReference type="ARBA" id="ARBA00022692"/>
    </source>
</evidence>
<keyword evidence="9 10" id="KW-0807">Transducer</keyword>
<proteinExistence type="evidence at transcript level"/>